<evidence type="ECO:0000259" key="1">
    <source>
        <dbReference type="Pfam" id="PF13976"/>
    </source>
</evidence>
<comment type="caution">
    <text evidence="2">The sequence shown here is derived from an EMBL/GenBank/DDBJ whole genome shotgun (WGS) entry which is preliminary data.</text>
</comment>
<accession>A0AAV0FIF2</accession>
<dbReference type="InterPro" id="IPR025724">
    <property type="entry name" value="GAG-pre-integrase_dom"/>
</dbReference>
<sequence>MRLNGFHIETMSENQKEYLCLATNRSGNKYISEKMPAYFSGLYYTYISPIEINVVSKIYDHNSFILWHDRLDHPGSTMMHKIIENSLGHSLTNVKIPQS</sequence>
<name>A0AAV0FIF2_9ASTE</name>
<evidence type="ECO:0000313" key="2">
    <source>
        <dbReference type="EMBL" id="CAH9135261.1"/>
    </source>
</evidence>
<gene>
    <name evidence="2" type="ORF">CEPIT_LOCUS34372</name>
</gene>
<feature type="domain" description="GAG-pre-integrase" evidence="1">
    <location>
        <begin position="41"/>
        <end position="95"/>
    </location>
</feature>
<reference evidence="2" key="1">
    <citation type="submission" date="2022-07" db="EMBL/GenBank/DDBJ databases">
        <authorList>
            <person name="Macas J."/>
            <person name="Novak P."/>
            <person name="Neumann P."/>
        </authorList>
    </citation>
    <scope>NUCLEOTIDE SEQUENCE</scope>
</reference>
<protein>
    <recommendedName>
        <fullName evidence="1">GAG-pre-integrase domain-containing protein</fullName>
    </recommendedName>
</protein>
<organism evidence="2 3">
    <name type="scientific">Cuscuta epithymum</name>
    <dbReference type="NCBI Taxonomy" id="186058"/>
    <lineage>
        <taxon>Eukaryota</taxon>
        <taxon>Viridiplantae</taxon>
        <taxon>Streptophyta</taxon>
        <taxon>Embryophyta</taxon>
        <taxon>Tracheophyta</taxon>
        <taxon>Spermatophyta</taxon>
        <taxon>Magnoliopsida</taxon>
        <taxon>eudicotyledons</taxon>
        <taxon>Gunneridae</taxon>
        <taxon>Pentapetalae</taxon>
        <taxon>asterids</taxon>
        <taxon>lamiids</taxon>
        <taxon>Solanales</taxon>
        <taxon>Convolvulaceae</taxon>
        <taxon>Cuscuteae</taxon>
        <taxon>Cuscuta</taxon>
        <taxon>Cuscuta subgen. Cuscuta</taxon>
    </lineage>
</organism>
<dbReference type="Proteomes" id="UP001152523">
    <property type="component" value="Unassembled WGS sequence"/>
</dbReference>
<proteinExistence type="predicted"/>
<dbReference type="Pfam" id="PF13976">
    <property type="entry name" value="gag_pre-integrs"/>
    <property type="match status" value="1"/>
</dbReference>
<evidence type="ECO:0000313" key="3">
    <source>
        <dbReference type="Proteomes" id="UP001152523"/>
    </source>
</evidence>
<feature type="non-terminal residue" evidence="2">
    <location>
        <position position="99"/>
    </location>
</feature>
<dbReference type="EMBL" id="CAMAPF010000987">
    <property type="protein sequence ID" value="CAH9135261.1"/>
    <property type="molecule type" value="Genomic_DNA"/>
</dbReference>
<dbReference type="AlphaFoldDB" id="A0AAV0FIF2"/>
<keyword evidence="3" id="KW-1185">Reference proteome</keyword>